<evidence type="ECO:0000313" key="1">
    <source>
        <dbReference type="EMBL" id="MEO3957394.1"/>
    </source>
</evidence>
<dbReference type="RefSeq" id="WP_346196341.1">
    <property type="nucleotide sequence ID" value="NZ_JBDJHV010000072.1"/>
</dbReference>
<protein>
    <submittedName>
        <fullName evidence="1">Uncharacterized protein</fullName>
    </submittedName>
</protein>
<dbReference type="SUPFAM" id="SSF53383">
    <property type="entry name" value="PLP-dependent transferases"/>
    <property type="match status" value="1"/>
</dbReference>
<dbReference type="InterPro" id="IPR015421">
    <property type="entry name" value="PyrdxlP-dep_Trfase_major"/>
</dbReference>
<dbReference type="Gene3D" id="3.40.640.10">
    <property type="entry name" value="Type I PLP-dependent aspartate aminotransferase-like (Major domain)"/>
    <property type="match status" value="1"/>
</dbReference>
<sequence length="183" mass="20134">MQAMSTIPTWGVPCTALRNRQPQITKVSAFLGYAVGEIVFTGNGTEAINLVRHSMQLQKCSVSANAVSCMPNHPGWVRCIMAKKWSSRGALKPLPTDPVYRFEEMYTKHLGGLGLGAAINYISGVGISHIAQYDQATDENLWSAVSDIRAIQLPFARNKKRLSAPRSWRLASDCLPVLLMLMT</sequence>
<proteinExistence type="predicted"/>
<dbReference type="InterPro" id="IPR015424">
    <property type="entry name" value="PyrdxlP-dep_Trfase"/>
</dbReference>
<dbReference type="EMBL" id="JBDQQU010000367">
    <property type="protein sequence ID" value="MEO3957394.1"/>
    <property type="molecule type" value="Genomic_DNA"/>
</dbReference>
<gene>
    <name evidence="1" type="ORF">ABH309_23400</name>
</gene>
<reference evidence="1 2" key="1">
    <citation type="submission" date="2024-05" db="EMBL/GenBank/DDBJ databases">
        <authorList>
            <person name="De Oliveira J.P."/>
            <person name="Noriler S.A."/>
            <person name="De Oliveira A.G."/>
            <person name="Sipoli D.S."/>
        </authorList>
    </citation>
    <scope>NUCLEOTIDE SEQUENCE [LARGE SCALE GENOMIC DNA]</scope>
    <source>
        <strain evidence="1 2">LABIM186</strain>
    </source>
</reference>
<comment type="caution">
    <text evidence="1">The sequence shown here is derived from an EMBL/GenBank/DDBJ whole genome shotgun (WGS) entry which is preliminary data.</text>
</comment>
<evidence type="ECO:0000313" key="2">
    <source>
        <dbReference type="Proteomes" id="UP001438292"/>
    </source>
</evidence>
<name>A0ABV0HBE0_9NEIS</name>
<keyword evidence="2" id="KW-1185">Reference proteome</keyword>
<dbReference type="Proteomes" id="UP001438292">
    <property type="component" value="Unassembled WGS sequence"/>
</dbReference>
<accession>A0ABV0HBE0</accession>
<organism evidence="1 2">
    <name type="scientific">Chromobacterium piscinae</name>
    <dbReference type="NCBI Taxonomy" id="686831"/>
    <lineage>
        <taxon>Bacteria</taxon>
        <taxon>Pseudomonadati</taxon>
        <taxon>Pseudomonadota</taxon>
        <taxon>Betaproteobacteria</taxon>
        <taxon>Neisseriales</taxon>
        <taxon>Chromobacteriaceae</taxon>
        <taxon>Chromobacterium</taxon>
    </lineage>
</organism>